<reference evidence="2 3" key="1">
    <citation type="submission" date="2021-01" db="EMBL/GenBank/DDBJ databases">
        <title>WGS of actinomycetes isolated from Thailand.</title>
        <authorList>
            <person name="Thawai C."/>
        </authorList>
    </citation>
    <scope>NUCLEOTIDE SEQUENCE [LARGE SCALE GENOMIC DNA]</scope>
    <source>
        <strain evidence="2 3">CA1R205</strain>
    </source>
</reference>
<keyword evidence="3" id="KW-1185">Reference proteome</keyword>
<accession>A0ABS1NL66</accession>
<sequence>MAVPALARSGSASAPRMLQIYLNDHLAGATAGVGLARRMAREHRHSAYSGELTRLKAEIARDRTALLWCMAALDVPTRRYKVYGAWAGERLTRLRPRGRMRRRSGLNTVLELEAMRLGVEGKALLWRTLLAAAVHDSRLETGHLAELLDAAGRQLATLDSLHARAVSALVSPAGAPEPRPEPTPGPGPG</sequence>
<dbReference type="EMBL" id="JAERRF010000021">
    <property type="protein sequence ID" value="MBL1100679.1"/>
    <property type="molecule type" value="Genomic_DNA"/>
</dbReference>
<comment type="caution">
    <text evidence="2">The sequence shown here is derived from an EMBL/GenBank/DDBJ whole genome shotgun (WGS) entry which is preliminary data.</text>
</comment>
<evidence type="ECO:0008006" key="4">
    <source>
        <dbReference type="Google" id="ProtNLM"/>
    </source>
</evidence>
<name>A0ABS1NL66_9ACTN</name>
<evidence type="ECO:0000313" key="2">
    <source>
        <dbReference type="EMBL" id="MBL1100679.1"/>
    </source>
</evidence>
<feature type="compositionally biased region" description="Pro residues" evidence="1">
    <location>
        <begin position="175"/>
        <end position="189"/>
    </location>
</feature>
<proteinExistence type="predicted"/>
<dbReference type="RefSeq" id="WP_201879419.1">
    <property type="nucleotide sequence ID" value="NZ_JAERRF010000021.1"/>
</dbReference>
<gene>
    <name evidence="2" type="ORF">JK363_29265</name>
</gene>
<evidence type="ECO:0000256" key="1">
    <source>
        <dbReference type="SAM" id="MobiDB-lite"/>
    </source>
</evidence>
<evidence type="ECO:0000313" key="3">
    <source>
        <dbReference type="Proteomes" id="UP000634229"/>
    </source>
</evidence>
<organism evidence="2 3">
    <name type="scientific">Streptomyces coffeae</name>
    <dbReference type="NCBI Taxonomy" id="621382"/>
    <lineage>
        <taxon>Bacteria</taxon>
        <taxon>Bacillati</taxon>
        <taxon>Actinomycetota</taxon>
        <taxon>Actinomycetes</taxon>
        <taxon>Kitasatosporales</taxon>
        <taxon>Streptomycetaceae</taxon>
        <taxon>Streptomyces</taxon>
    </lineage>
</organism>
<dbReference type="Proteomes" id="UP000634229">
    <property type="component" value="Unassembled WGS sequence"/>
</dbReference>
<feature type="region of interest" description="Disordered" evidence="1">
    <location>
        <begin position="170"/>
        <end position="189"/>
    </location>
</feature>
<protein>
    <recommendedName>
        <fullName evidence="4">GPP34 family phosphoprotein</fullName>
    </recommendedName>
</protein>